<feature type="compositionally biased region" description="Basic residues" evidence="1">
    <location>
        <begin position="66"/>
        <end position="75"/>
    </location>
</feature>
<name>A0ABM5J1M1_DRORH</name>
<dbReference type="EnsemblMetazoa" id="XM_044456790.1">
    <property type="protein sequence ID" value="XP_044312725.1"/>
    <property type="gene ID" value="LOC123037167"/>
</dbReference>
<evidence type="ECO:0000313" key="3">
    <source>
        <dbReference type="Proteomes" id="UP001652680"/>
    </source>
</evidence>
<feature type="region of interest" description="Disordered" evidence="1">
    <location>
        <begin position="1"/>
        <end position="94"/>
    </location>
</feature>
<evidence type="ECO:0000256" key="1">
    <source>
        <dbReference type="SAM" id="MobiDB-lite"/>
    </source>
</evidence>
<dbReference type="Proteomes" id="UP001652680">
    <property type="component" value="Unassembled WGS sequence"/>
</dbReference>
<dbReference type="GeneID" id="123037167"/>
<proteinExistence type="predicted"/>
<feature type="compositionally biased region" description="Basic and acidic residues" evidence="1">
    <location>
        <begin position="44"/>
        <end position="53"/>
    </location>
</feature>
<evidence type="ECO:0000313" key="2">
    <source>
        <dbReference type="EnsemblMetazoa" id="XP_044312725.1"/>
    </source>
</evidence>
<sequence length="94" mass="10026">MATTAVGMGGGVGQGGAPAGAAHPDDASSMSDDVFEDAETTQARIEELRRRPFGDGCYNPPQRPPLSRHRYRQQRRSSSTTTTITIRTTTTTAS</sequence>
<organism evidence="2 3">
    <name type="scientific">Drosophila rhopaloa</name>
    <name type="common">Fruit fly</name>
    <dbReference type="NCBI Taxonomy" id="1041015"/>
    <lineage>
        <taxon>Eukaryota</taxon>
        <taxon>Metazoa</taxon>
        <taxon>Ecdysozoa</taxon>
        <taxon>Arthropoda</taxon>
        <taxon>Hexapoda</taxon>
        <taxon>Insecta</taxon>
        <taxon>Pterygota</taxon>
        <taxon>Neoptera</taxon>
        <taxon>Endopterygota</taxon>
        <taxon>Diptera</taxon>
        <taxon>Brachycera</taxon>
        <taxon>Muscomorpha</taxon>
        <taxon>Ephydroidea</taxon>
        <taxon>Drosophilidae</taxon>
        <taxon>Drosophila</taxon>
        <taxon>Sophophora</taxon>
    </lineage>
</organism>
<reference evidence="3" key="1">
    <citation type="journal article" date="2021" name="Elife">
        <title>Highly contiguous assemblies of 101 drosophilid genomes.</title>
        <authorList>
            <person name="Kim B.Y."/>
            <person name="Wang J.R."/>
            <person name="Miller D.E."/>
            <person name="Barmina O."/>
            <person name="Delaney E."/>
            <person name="Thompson A."/>
            <person name="Comeault A.A."/>
            <person name="Peede D."/>
            <person name="D'Agostino E.R."/>
            <person name="Pelaez J."/>
            <person name="Aguilar J.M."/>
            <person name="Haji D."/>
            <person name="Matsunaga T."/>
            <person name="Armstrong E.E."/>
            <person name="Zych M."/>
            <person name="Ogawa Y."/>
            <person name="Stamenkovic-Radak M."/>
            <person name="Jelic M."/>
            <person name="Veselinovic M.S."/>
            <person name="Tanaskovic M."/>
            <person name="Eric P."/>
            <person name="Gao J.J."/>
            <person name="Katoh T.K."/>
            <person name="Toda M.J."/>
            <person name="Watabe H."/>
            <person name="Watada M."/>
            <person name="Davis J.S."/>
            <person name="Moyle L.C."/>
            <person name="Manoli G."/>
            <person name="Bertolini E."/>
            <person name="Kostal V."/>
            <person name="Hawley R.S."/>
            <person name="Takahashi A."/>
            <person name="Jones C.D."/>
            <person name="Price D.K."/>
            <person name="Whiteman N."/>
            <person name="Kopp A."/>
            <person name="Matute D.R."/>
            <person name="Petrov D.A."/>
        </authorList>
    </citation>
    <scope>NUCLEOTIDE SEQUENCE [LARGE SCALE GENOMIC DNA]</scope>
</reference>
<feature type="compositionally biased region" description="Gly residues" evidence="1">
    <location>
        <begin position="7"/>
        <end position="18"/>
    </location>
</feature>
<accession>A0ABM5J1M1</accession>
<protein>
    <submittedName>
        <fullName evidence="2">Uncharacterized protein</fullName>
    </submittedName>
</protein>
<dbReference type="RefSeq" id="XP_044312725.1">
    <property type="nucleotide sequence ID" value="XM_044456790.1"/>
</dbReference>
<feature type="compositionally biased region" description="Low complexity" evidence="1">
    <location>
        <begin position="76"/>
        <end position="94"/>
    </location>
</feature>
<reference evidence="2" key="2">
    <citation type="submission" date="2025-05" db="UniProtKB">
        <authorList>
            <consortium name="EnsemblMetazoa"/>
        </authorList>
    </citation>
    <scope>IDENTIFICATION</scope>
</reference>
<keyword evidence="3" id="KW-1185">Reference proteome</keyword>